<dbReference type="AlphaFoldDB" id="A0A1U9KLU4"/>
<name>A0A1U9KLU4_9PROT</name>
<evidence type="ECO:0000256" key="5">
    <source>
        <dbReference type="ARBA" id="ARBA00022777"/>
    </source>
</evidence>
<keyword evidence="10" id="KW-1185">Reference proteome</keyword>
<dbReference type="PANTHER" id="PTHR43289">
    <property type="entry name" value="MITOGEN-ACTIVATED PROTEIN KINASE KINASE KINASE 20-RELATED"/>
    <property type="match status" value="1"/>
</dbReference>
<dbReference type="PANTHER" id="PTHR43289:SF6">
    <property type="entry name" value="SERINE_THREONINE-PROTEIN KINASE NEKL-3"/>
    <property type="match status" value="1"/>
</dbReference>
<evidence type="ECO:0000256" key="2">
    <source>
        <dbReference type="ARBA" id="ARBA00022527"/>
    </source>
</evidence>
<dbReference type="EC" id="2.7.11.1" evidence="1"/>
<dbReference type="PROSITE" id="PS00108">
    <property type="entry name" value="PROTEIN_KINASE_ST"/>
    <property type="match status" value="1"/>
</dbReference>
<dbReference type="Gene3D" id="1.10.510.10">
    <property type="entry name" value="Transferase(Phosphotransferase) domain 1"/>
    <property type="match status" value="1"/>
</dbReference>
<keyword evidence="3" id="KW-0808">Transferase</keyword>
<evidence type="ECO:0000256" key="4">
    <source>
        <dbReference type="ARBA" id="ARBA00022741"/>
    </source>
</evidence>
<evidence type="ECO:0000259" key="8">
    <source>
        <dbReference type="PROSITE" id="PS50011"/>
    </source>
</evidence>
<feature type="domain" description="Protein kinase" evidence="8">
    <location>
        <begin position="14"/>
        <end position="281"/>
    </location>
</feature>
<keyword evidence="4" id="KW-0547">Nucleotide-binding</keyword>
<feature type="region of interest" description="Disordered" evidence="7">
    <location>
        <begin position="322"/>
        <end position="366"/>
    </location>
</feature>
<dbReference type="EMBL" id="CP014691">
    <property type="protein sequence ID" value="AQS86745.1"/>
    <property type="molecule type" value="Genomic_DNA"/>
</dbReference>
<dbReference type="SMART" id="SM00220">
    <property type="entry name" value="S_TKc"/>
    <property type="match status" value="1"/>
</dbReference>
<evidence type="ECO:0000256" key="7">
    <source>
        <dbReference type="SAM" id="MobiDB-lite"/>
    </source>
</evidence>
<evidence type="ECO:0000313" key="10">
    <source>
        <dbReference type="Proteomes" id="UP000188604"/>
    </source>
</evidence>
<reference evidence="9 10" key="1">
    <citation type="submission" date="2016-03" db="EMBL/GenBank/DDBJ databases">
        <title>Acetic acid bacteria sequencing.</title>
        <authorList>
            <person name="Brandt J."/>
            <person name="Jakob F."/>
            <person name="Vogel R.F."/>
        </authorList>
    </citation>
    <scope>NUCLEOTIDE SEQUENCE [LARGE SCALE GENOMIC DNA]</scope>
    <source>
        <strain evidence="9 10">NBRC 101099</strain>
    </source>
</reference>
<dbReference type="Pfam" id="PF00069">
    <property type="entry name" value="Pkinase"/>
    <property type="match status" value="1"/>
</dbReference>
<feature type="region of interest" description="Disordered" evidence="7">
    <location>
        <begin position="436"/>
        <end position="483"/>
    </location>
</feature>
<accession>A0A1U9KLU4</accession>
<dbReference type="InterPro" id="IPR011009">
    <property type="entry name" value="Kinase-like_dom_sf"/>
</dbReference>
<feature type="compositionally biased region" description="Basic and acidic residues" evidence="7">
    <location>
        <begin position="460"/>
        <end position="469"/>
    </location>
</feature>
<dbReference type="Proteomes" id="UP000188604">
    <property type="component" value="Chromosome"/>
</dbReference>
<evidence type="ECO:0000256" key="6">
    <source>
        <dbReference type="ARBA" id="ARBA00022840"/>
    </source>
</evidence>
<evidence type="ECO:0000313" key="9">
    <source>
        <dbReference type="EMBL" id="AQS86745.1"/>
    </source>
</evidence>
<keyword evidence="2" id="KW-0723">Serine/threonine-protein kinase</keyword>
<evidence type="ECO:0000256" key="1">
    <source>
        <dbReference type="ARBA" id="ARBA00012513"/>
    </source>
</evidence>
<proteinExistence type="predicted"/>
<dbReference type="SUPFAM" id="SSF56112">
    <property type="entry name" value="Protein kinase-like (PK-like)"/>
    <property type="match status" value="1"/>
</dbReference>
<dbReference type="CDD" id="cd14014">
    <property type="entry name" value="STKc_PknB_like"/>
    <property type="match status" value="1"/>
</dbReference>
<dbReference type="FunFam" id="1.10.510.10:FF:000021">
    <property type="entry name" value="Serine/threonine protein kinase"/>
    <property type="match status" value="1"/>
</dbReference>
<dbReference type="PROSITE" id="PS50011">
    <property type="entry name" value="PROTEIN_KINASE_DOM"/>
    <property type="match status" value="1"/>
</dbReference>
<keyword evidence="6" id="KW-0067">ATP-binding</keyword>
<dbReference type="InterPro" id="IPR000719">
    <property type="entry name" value="Prot_kinase_dom"/>
</dbReference>
<dbReference type="RefSeq" id="WP_077805708.1">
    <property type="nucleotide sequence ID" value="NZ_BJXS01000010.1"/>
</dbReference>
<dbReference type="GO" id="GO:0005524">
    <property type="term" value="F:ATP binding"/>
    <property type="evidence" value="ECO:0007669"/>
    <property type="project" value="UniProtKB-UniRule"/>
</dbReference>
<evidence type="ECO:0000256" key="3">
    <source>
        <dbReference type="ARBA" id="ARBA00022679"/>
    </source>
</evidence>
<sequence>MTATLEIPQRIGRFRIHSMLGRGAMGVVYKGHDEHIDRLVAIKLIRTDLLDSEERENYFQRFRNEAKIAGRCVHANIVGLYDFSFHESNPYLVMEYVDGMGLQQALPRGTQWREEEVLPIGLQVLDALQYAHERGIVHRDVKPPNILLTTESKLKITDFGISRLTSTEQTMTPLLIGTPSYMSPEQCMGASLDGRSDLFSLGCVLYELLAGRRPFTGANYTDTILGIINRPHPPLQDFRDDLTPALIDVIDRALAKNPADRFPDASAFSLALEQISGSPFRVPAIPRNLSDIVVASQTRDTMDPSGAVGHVAPLVGDEADTVLAPRRAEPDRAEAATARPAEADAGEPTQDRRLSGYETANDGVEASEVTSVRTIVTTVPLRDEADAVESAPADEMERAVVDEDDDATRIMPSPASPLAPPFVADPMAVASVENDEGAIADRSSPEVPDRSYVSVEEEREETREGRSDEGGEQEPLMTPPMDPAPTAYAGEQETIREMSSPDLAAVDAIQAIPDQATPNGDARVVFGDAFAGATTDDHALEVDWGAWQSWTAICLTRVIGPIGPILVARHGNDEQPDRLVDHCADFIQHDDERADFLRFVGERPVPAALARKGQP</sequence>
<dbReference type="GO" id="GO:0004674">
    <property type="term" value="F:protein serine/threonine kinase activity"/>
    <property type="evidence" value="ECO:0007669"/>
    <property type="project" value="UniProtKB-KW"/>
</dbReference>
<dbReference type="Gene3D" id="3.30.200.20">
    <property type="entry name" value="Phosphorylase Kinase, domain 1"/>
    <property type="match status" value="1"/>
</dbReference>
<dbReference type="InterPro" id="IPR008271">
    <property type="entry name" value="Ser/Thr_kinase_AS"/>
</dbReference>
<organism evidence="9 10">
    <name type="scientific">Neoasaia chiangmaiensis</name>
    <dbReference type="NCBI Taxonomy" id="320497"/>
    <lineage>
        <taxon>Bacteria</taxon>
        <taxon>Pseudomonadati</taxon>
        <taxon>Pseudomonadota</taxon>
        <taxon>Alphaproteobacteria</taxon>
        <taxon>Acetobacterales</taxon>
        <taxon>Acetobacteraceae</taxon>
        <taxon>Neoasaia</taxon>
    </lineage>
</organism>
<dbReference type="InterPro" id="IPR017441">
    <property type="entry name" value="Protein_kinase_ATP_BS"/>
</dbReference>
<dbReference type="KEGG" id="nch:A0U93_00890"/>
<gene>
    <name evidence="9" type="ORF">A0U93_00890</name>
</gene>
<dbReference type="OrthoDB" id="9801841at2"/>
<dbReference type="PROSITE" id="PS00107">
    <property type="entry name" value="PROTEIN_KINASE_ATP"/>
    <property type="match status" value="1"/>
</dbReference>
<keyword evidence="5" id="KW-0418">Kinase</keyword>
<dbReference type="STRING" id="320497.A0U93_00890"/>
<protein>
    <recommendedName>
        <fullName evidence="1">non-specific serine/threonine protein kinase</fullName>
        <ecNumber evidence="1">2.7.11.1</ecNumber>
    </recommendedName>
</protein>